<reference evidence="3" key="2">
    <citation type="submission" date="2025-09" db="UniProtKB">
        <authorList>
            <consortium name="Ensembl"/>
        </authorList>
    </citation>
    <scope>IDENTIFICATION</scope>
</reference>
<feature type="domain" description="G-patch" evidence="2">
    <location>
        <begin position="26"/>
        <end position="72"/>
    </location>
</feature>
<dbReference type="GO" id="GO:0005730">
    <property type="term" value="C:nucleolus"/>
    <property type="evidence" value="ECO:0007669"/>
    <property type="project" value="TreeGrafter"/>
</dbReference>
<dbReference type="SMART" id="SM00443">
    <property type="entry name" value="G_patch"/>
    <property type="match status" value="1"/>
</dbReference>
<reference evidence="3" key="1">
    <citation type="submission" date="2025-08" db="UniProtKB">
        <authorList>
            <consortium name="Ensembl"/>
        </authorList>
    </citation>
    <scope>IDENTIFICATION</scope>
</reference>
<dbReference type="Ensembl" id="ENSEBUT00000011637.1">
    <property type="protein sequence ID" value="ENSEBUP00000011077.1"/>
    <property type="gene ID" value="ENSEBUG00000007099.1"/>
</dbReference>
<sequence>MSMLSESRRKKQWSLDPRNKNWSDDCNTLGKKMMEKMGWQNGKGLGAKEQGLTENLKVCMKNNKLGVGASLKGMDTWTSHLDTYSQLLTELGTCHRQPEELSPTRHKDTMQETSPFSLEEKSKKSKKRVHYMKFAKGKDLSMRSANDMVCIFGKPSGTVVGDLSPPVSCISVEVY</sequence>
<protein>
    <submittedName>
        <fullName evidence="3">PIN2 (TERF1) interacting telomerase inhibitor 1</fullName>
    </submittedName>
</protein>
<evidence type="ECO:0000313" key="4">
    <source>
        <dbReference type="Proteomes" id="UP000694388"/>
    </source>
</evidence>
<dbReference type="GO" id="GO:0003676">
    <property type="term" value="F:nucleic acid binding"/>
    <property type="evidence" value="ECO:0007669"/>
    <property type="project" value="InterPro"/>
</dbReference>
<keyword evidence="4" id="KW-1185">Reference proteome</keyword>
<evidence type="ECO:0000256" key="1">
    <source>
        <dbReference type="SAM" id="MobiDB-lite"/>
    </source>
</evidence>
<dbReference type="AlphaFoldDB" id="A0A8C4Q757"/>
<feature type="compositionally biased region" description="Basic and acidic residues" evidence="1">
    <location>
        <begin position="97"/>
        <end position="110"/>
    </location>
</feature>
<dbReference type="Pfam" id="PF01585">
    <property type="entry name" value="G-patch"/>
    <property type="match status" value="1"/>
</dbReference>
<name>A0A8C4Q757_EPTBU</name>
<proteinExistence type="predicted"/>
<dbReference type="PANTHER" id="PTHR23149">
    <property type="entry name" value="G PATCH DOMAIN CONTAINING PROTEIN"/>
    <property type="match status" value="1"/>
</dbReference>
<evidence type="ECO:0000259" key="2">
    <source>
        <dbReference type="PROSITE" id="PS50174"/>
    </source>
</evidence>
<dbReference type="InterPro" id="IPR050656">
    <property type="entry name" value="PINX1"/>
</dbReference>
<dbReference type="PROSITE" id="PS50174">
    <property type="entry name" value="G_PATCH"/>
    <property type="match status" value="1"/>
</dbReference>
<dbReference type="InterPro" id="IPR000467">
    <property type="entry name" value="G_patch_dom"/>
</dbReference>
<dbReference type="GO" id="GO:0010521">
    <property type="term" value="F:telomerase inhibitor activity"/>
    <property type="evidence" value="ECO:0007669"/>
    <property type="project" value="TreeGrafter"/>
</dbReference>
<accession>A0A8C4Q757</accession>
<evidence type="ECO:0000313" key="3">
    <source>
        <dbReference type="Ensembl" id="ENSEBUP00000011077.1"/>
    </source>
</evidence>
<dbReference type="Proteomes" id="UP000694388">
    <property type="component" value="Unplaced"/>
</dbReference>
<feature type="region of interest" description="Disordered" evidence="1">
    <location>
        <begin position="97"/>
        <end position="123"/>
    </location>
</feature>
<feature type="region of interest" description="Disordered" evidence="1">
    <location>
        <begin position="1"/>
        <end position="21"/>
    </location>
</feature>
<dbReference type="PANTHER" id="PTHR23149:SF27">
    <property type="entry name" value="PIN2_TERF1-INTERACTING TELOMERASE INHIBITOR 1"/>
    <property type="match status" value="1"/>
</dbReference>
<dbReference type="GeneTree" id="ENSGT00450000040279"/>
<organism evidence="3 4">
    <name type="scientific">Eptatretus burgeri</name>
    <name type="common">Inshore hagfish</name>
    <dbReference type="NCBI Taxonomy" id="7764"/>
    <lineage>
        <taxon>Eukaryota</taxon>
        <taxon>Metazoa</taxon>
        <taxon>Chordata</taxon>
        <taxon>Craniata</taxon>
        <taxon>Vertebrata</taxon>
        <taxon>Cyclostomata</taxon>
        <taxon>Myxini</taxon>
        <taxon>Myxiniformes</taxon>
        <taxon>Myxinidae</taxon>
        <taxon>Eptatretinae</taxon>
        <taxon>Eptatretus</taxon>
    </lineage>
</organism>